<dbReference type="EMBL" id="AMRI01000012">
    <property type="protein sequence ID" value="EKE73661.1"/>
    <property type="molecule type" value="Genomic_DNA"/>
</dbReference>
<dbReference type="AlphaFoldDB" id="K2ITW5"/>
<evidence type="ECO:0000313" key="2">
    <source>
        <dbReference type="Proteomes" id="UP000006755"/>
    </source>
</evidence>
<name>K2ITW5_9GAMM</name>
<evidence type="ECO:0000313" key="1">
    <source>
        <dbReference type="EMBL" id="EKE73661.1"/>
    </source>
</evidence>
<accession>K2ITW5</accession>
<protein>
    <submittedName>
        <fullName evidence="1">Uncharacterized protein</fullName>
    </submittedName>
</protein>
<dbReference type="STRING" id="745411.B3C1_09697"/>
<keyword evidence="2" id="KW-1185">Reference proteome</keyword>
<dbReference type="InterPro" id="IPR025566">
    <property type="entry name" value="DUF4331"/>
</dbReference>
<dbReference type="Proteomes" id="UP000006755">
    <property type="component" value="Unassembled WGS sequence"/>
</dbReference>
<proteinExistence type="predicted"/>
<gene>
    <name evidence="1" type="ORF">B3C1_09697</name>
</gene>
<comment type="caution">
    <text evidence="1">The sequence shown here is derived from an EMBL/GenBank/DDBJ whole genome shotgun (WGS) entry which is preliminary data.</text>
</comment>
<dbReference type="PATRIC" id="fig|745411.4.peg.1900"/>
<dbReference type="eggNOG" id="ENOG502ZBGD">
    <property type="taxonomic scope" value="Bacteria"/>
</dbReference>
<reference evidence="1 2" key="1">
    <citation type="journal article" date="2012" name="J. Bacteriol.">
        <title>Genome Sequence of Gallaecimonas xiamenensis Type Strain 3-C-1.</title>
        <authorList>
            <person name="Lai Q."/>
            <person name="Wang L."/>
            <person name="Wang W."/>
            <person name="Shao Z."/>
        </authorList>
    </citation>
    <scope>NUCLEOTIDE SEQUENCE [LARGE SCALE GENOMIC DNA]</scope>
    <source>
        <strain evidence="1 2">3-C-1</strain>
    </source>
</reference>
<sequence>MLLALLALGQARASDHADPLFNKKPDAGLTGLFLFPDGDRLVVVLTTYPGLTSKSPLNLAKYRYQLHFDTHSQVNFDDQAQLVRYGGSVALPQDIKADMTITLALNSDLSVKEANYQGFNDEQDIKLWTGLRDDPFIFPKFFGTNVVAMVLSLPLAAFPAGQQDWLVWATSYRNSKQIDHVGRSLRTMNPRLNLLNTLPPSQHLAALEQRFYNPNVFQNFLMKEVQPLFAIRHYDLFPDVMIYSRRRPAGYPNGRRLSDDVAAISCQWGDCLLWELSFADGKDWPRQTVNDKAFLPQFPYLAEPWP</sequence>
<dbReference type="Pfam" id="PF14224">
    <property type="entry name" value="DUF4331"/>
    <property type="match status" value="1"/>
</dbReference>
<organism evidence="1 2">
    <name type="scientific">Gallaecimonas xiamenensis 3-C-1</name>
    <dbReference type="NCBI Taxonomy" id="745411"/>
    <lineage>
        <taxon>Bacteria</taxon>
        <taxon>Pseudomonadati</taxon>
        <taxon>Pseudomonadota</taxon>
        <taxon>Gammaproteobacteria</taxon>
        <taxon>Enterobacterales</taxon>
        <taxon>Gallaecimonadaceae</taxon>
        <taxon>Gallaecimonas</taxon>
    </lineage>
</organism>